<keyword evidence="2" id="KW-0255">Endonuclease</keyword>
<feature type="domain" description="HNH nuclease" evidence="1">
    <location>
        <begin position="41"/>
        <end position="97"/>
    </location>
</feature>
<name>A0A643EU43_9HYPH</name>
<dbReference type="InterPro" id="IPR003615">
    <property type="entry name" value="HNH_nuc"/>
</dbReference>
<dbReference type="GO" id="GO:0008270">
    <property type="term" value="F:zinc ion binding"/>
    <property type="evidence" value="ECO:0007669"/>
    <property type="project" value="InterPro"/>
</dbReference>
<evidence type="ECO:0000259" key="1">
    <source>
        <dbReference type="SMART" id="SM00507"/>
    </source>
</evidence>
<organism evidence="2">
    <name type="scientific">Brucella pituitosa</name>
    <dbReference type="NCBI Taxonomy" id="571256"/>
    <lineage>
        <taxon>Bacteria</taxon>
        <taxon>Pseudomonadati</taxon>
        <taxon>Pseudomonadota</taxon>
        <taxon>Alphaproteobacteria</taxon>
        <taxon>Hyphomicrobiales</taxon>
        <taxon>Brucellaceae</taxon>
        <taxon>Brucella/Ochrobactrum group</taxon>
        <taxon>Brucella</taxon>
    </lineage>
</organism>
<evidence type="ECO:0000313" key="2">
    <source>
        <dbReference type="EMBL" id="KAB0565050.1"/>
    </source>
</evidence>
<keyword evidence="2" id="KW-0378">Hydrolase</keyword>
<dbReference type="CDD" id="cd00085">
    <property type="entry name" value="HNHc"/>
    <property type="match status" value="1"/>
</dbReference>
<gene>
    <name evidence="2" type="ORF">F7Q93_23810</name>
</gene>
<reference evidence="2" key="1">
    <citation type="submission" date="2019-09" db="EMBL/GenBank/DDBJ databases">
        <title>Draft genome sequences of 48 bacterial type strains from the CCUG.</title>
        <authorList>
            <person name="Tunovic T."/>
            <person name="Pineiro-Iglesias B."/>
            <person name="Unosson C."/>
            <person name="Inganas E."/>
            <person name="Ohlen M."/>
            <person name="Cardew S."/>
            <person name="Jensie-Markopoulos S."/>
            <person name="Salva-Serra F."/>
            <person name="Jaen-Luchoro D."/>
            <person name="Karlsson R."/>
            <person name="Svensson-Stadler L."/>
            <person name="Chun J."/>
            <person name="Moore E."/>
        </authorList>
    </citation>
    <scope>NUCLEOTIDE SEQUENCE</scope>
    <source>
        <strain evidence="2">CCUG 50899</strain>
    </source>
</reference>
<keyword evidence="2" id="KW-0540">Nuclease</keyword>
<sequence length="238" mass="26767">MNIGFERILPTPTYASGVTLASFAGRNWDSRAKIVTEFKQNLKSTLRHAQRSLCCYCRRPLGDYRDTELEHIIEKSAHPAFTFEIRNLALSCSTCNNQKARSYKLLCEKLKRRSNKVSGGGGLINCSPVLSRNIPPVAISSAADFRWVHPHLDVFSNHIKVKKGYVFQKRSLKGHRTIQGLQLNALTRVEHRAAVEKLFLRQGFLTSAIGALAQLHYHNPAQVYSIIADVLRAKIRAA</sequence>
<dbReference type="SMART" id="SM00507">
    <property type="entry name" value="HNHc"/>
    <property type="match status" value="1"/>
</dbReference>
<dbReference type="GO" id="GO:0003676">
    <property type="term" value="F:nucleic acid binding"/>
    <property type="evidence" value="ECO:0007669"/>
    <property type="project" value="InterPro"/>
</dbReference>
<dbReference type="AlphaFoldDB" id="A0A643EU43"/>
<dbReference type="Gene3D" id="1.10.30.50">
    <property type="match status" value="1"/>
</dbReference>
<dbReference type="Pfam" id="PF01844">
    <property type="entry name" value="HNH"/>
    <property type="match status" value="1"/>
</dbReference>
<dbReference type="RefSeq" id="WP_128095162.1">
    <property type="nucleotide sequence ID" value="NZ_JBHEEN010000022.1"/>
</dbReference>
<comment type="caution">
    <text evidence="2">The sequence shown here is derived from an EMBL/GenBank/DDBJ whole genome shotgun (WGS) entry which is preliminary data.</text>
</comment>
<accession>A0A643EU43</accession>
<dbReference type="EMBL" id="VZPE01000019">
    <property type="protein sequence ID" value="KAB0565050.1"/>
    <property type="molecule type" value="Genomic_DNA"/>
</dbReference>
<proteinExistence type="predicted"/>
<dbReference type="InterPro" id="IPR002711">
    <property type="entry name" value="HNH"/>
</dbReference>
<dbReference type="GO" id="GO:0004519">
    <property type="term" value="F:endonuclease activity"/>
    <property type="evidence" value="ECO:0007669"/>
    <property type="project" value="UniProtKB-KW"/>
</dbReference>
<protein>
    <submittedName>
        <fullName evidence="2">HNH endonuclease</fullName>
    </submittedName>
</protein>